<dbReference type="AlphaFoldDB" id="A0A0D8XG77"/>
<accession>A0A0D8XG77</accession>
<protein>
    <submittedName>
        <fullName evidence="2">Uncharacterized protein</fullName>
    </submittedName>
</protein>
<feature type="region of interest" description="Disordered" evidence="1">
    <location>
        <begin position="139"/>
        <end position="168"/>
    </location>
</feature>
<evidence type="ECO:0000256" key="1">
    <source>
        <dbReference type="SAM" id="MobiDB-lite"/>
    </source>
</evidence>
<reference evidence="2 3" key="1">
    <citation type="submission" date="2013-11" db="EMBL/GenBank/DDBJ databases">
        <title>Draft genome of the bovine lungworm Dictyocaulus viviparus.</title>
        <authorList>
            <person name="Mitreva M."/>
        </authorList>
    </citation>
    <scope>NUCLEOTIDE SEQUENCE [LARGE SCALE GENOMIC DNA]</scope>
    <source>
        <strain evidence="2 3">HannoverDv2000</strain>
    </source>
</reference>
<evidence type="ECO:0000313" key="2">
    <source>
        <dbReference type="EMBL" id="KJH42734.1"/>
    </source>
</evidence>
<dbReference type="Proteomes" id="UP000053766">
    <property type="component" value="Unassembled WGS sequence"/>
</dbReference>
<reference evidence="3" key="2">
    <citation type="journal article" date="2016" name="Sci. Rep.">
        <title>Dictyocaulus viviparus genome, variome and transcriptome elucidate lungworm biology and support future intervention.</title>
        <authorList>
            <person name="McNulty S.N."/>
            <person name="Strube C."/>
            <person name="Rosa B.A."/>
            <person name="Martin J.C."/>
            <person name="Tyagi R."/>
            <person name="Choi Y.J."/>
            <person name="Wang Q."/>
            <person name="Hallsworth Pepin K."/>
            <person name="Zhang X."/>
            <person name="Ozersky P."/>
            <person name="Wilson R.K."/>
            <person name="Sternberg P.W."/>
            <person name="Gasser R.B."/>
            <person name="Mitreva M."/>
        </authorList>
    </citation>
    <scope>NUCLEOTIDE SEQUENCE [LARGE SCALE GENOMIC DNA]</scope>
    <source>
        <strain evidence="3">HannoverDv2000</strain>
    </source>
</reference>
<feature type="compositionally biased region" description="Basic residues" evidence="1">
    <location>
        <begin position="159"/>
        <end position="168"/>
    </location>
</feature>
<gene>
    <name evidence="2" type="ORF">DICVIV_11273</name>
</gene>
<dbReference type="EMBL" id="KN716632">
    <property type="protein sequence ID" value="KJH42734.1"/>
    <property type="molecule type" value="Genomic_DNA"/>
</dbReference>
<evidence type="ECO:0000313" key="3">
    <source>
        <dbReference type="Proteomes" id="UP000053766"/>
    </source>
</evidence>
<name>A0A0D8XG77_DICVI</name>
<organism evidence="2 3">
    <name type="scientific">Dictyocaulus viviparus</name>
    <name type="common">Bovine lungworm</name>
    <dbReference type="NCBI Taxonomy" id="29172"/>
    <lineage>
        <taxon>Eukaryota</taxon>
        <taxon>Metazoa</taxon>
        <taxon>Ecdysozoa</taxon>
        <taxon>Nematoda</taxon>
        <taxon>Chromadorea</taxon>
        <taxon>Rhabditida</taxon>
        <taxon>Rhabditina</taxon>
        <taxon>Rhabditomorpha</taxon>
        <taxon>Strongyloidea</taxon>
        <taxon>Metastrongylidae</taxon>
        <taxon>Dictyocaulus</taxon>
    </lineage>
</organism>
<proteinExistence type="predicted"/>
<sequence>MNSINNGNRMATVTNALQRCDLFRPRKHLTLEGYKQMKRKEHWQKVQKPNVTWKRVNRIDNEEYPFIVTLSWLTLEESFDSLRRKKLFWSDKISSSTRSIYFFTSQIFLIDMIRYQTVELVRCAMVWWTGQMNERRSTIGERQSVRSPAKTIDKDTGANRRRRRCRCP</sequence>
<keyword evidence="3" id="KW-1185">Reference proteome</keyword>